<protein>
    <recommendedName>
        <fullName evidence="4">Restriction endonuclease</fullName>
    </recommendedName>
</protein>
<sequence>MPKNIKDLSKGNKTEEILRYYFKGLGFYVVRGVQVNYKNVNITDIDLLLYNKNSSFSKERINVDIKDKKKPKAVERIFWTKGIQNNLGLDKCIVATSDSRPEVTEFGKKQDVVVLDGSFLSELKRRDFKIDRVSEEYLKEELSKNELNKFLGDWWSRYEMSKTRLISGLNFSGFNQCLEDIKLLFQDIISHPTKSAYYLRYLYLIISHSLVIIDYIIGSIPFMSQEEKLDLLNEGFKHGTQGKAKTDHILGIVSKLVSAYVTDGDKIIRQIKKDLDSTSKDIPTEVLSEFFSNTSNTNHLFDYAKRFEFVGFKKEVVHPDKLESDLKGLLALYLDFSQISRKDFFGIAPKEVK</sequence>
<dbReference type="AlphaFoldDB" id="A0A6M1SS28"/>
<name>A0A6M1SS28_9BACT</name>
<dbReference type="EMBL" id="JAALLT010000001">
    <property type="protein sequence ID" value="NGP75630.1"/>
    <property type="molecule type" value="Genomic_DNA"/>
</dbReference>
<evidence type="ECO:0000313" key="3">
    <source>
        <dbReference type="Proteomes" id="UP000473278"/>
    </source>
</evidence>
<dbReference type="RefSeq" id="WP_165139103.1">
    <property type="nucleotide sequence ID" value="NZ_JAALLT010000001.1"/>
</dbReference>
<proteinExistence type="predicted"/>
<evidence type="ECO:0000256" key="1">
    <source>
        <dbReference type="SAM" id="Phobius"/>
    </source>
</evidence>
<dbReference type="SUPFAM" id="SSF52980">
    <property type="entry name" value="Restriction endonuclease-like"/>
    <property type="match status" value="1"/>
</dbReference>
<dbReference type="InterPro" id="IPR011335">
    <property type="entry name" value="Restrct_endonuc-II-like"/>
</dbReference>
<reference evidence="2 3" key="1">
    <citation type="submission" date="2020-02" db="EMBL/GenBank/DDBJ databases">
        <title>Balneolaceae bacterium YR4-1, complete genome.</title>
        <authorList>
            <person name="Li Y."/>
            <person name="Wu S."/>
        </authorList>
    </citation>
    <scope>NUCLEOTIDE SEQUENCE [LARGE SCALE GENOMIC DNA]</scope>
    <source>
        <strain evidence="2 3">YR4-1</strain>
    </source>
</reference>
<feature type="transmembrane region" description="Helical" evidence="1">
    <location>
        <begin position="201"/>
        <end position="223"/>
    </location>
</feature>
<keyword evidence="1" id="KW-1133">Transmembrane helix</keyword>
<keyword evidence="1" id="KW-0812">Transmembrane</keyword>
<comment type="caution">
    <text evidence="2">The sequence shown here is derived from an EMBL/GenBank/DDBJ whole genome shotgun (WGS) entry which is preliminary data.</text>
</comment>
<gene>
    <name evidence="2" type="ORF">G3570_03235</name>
</gene>
<accession>A0A6M1SS28</accession>
<organism evidence="2 3">
    <name type="scientific">Halalkalibaculum roseum</name>
    <dbReference type="NCBI Taxonomy" id="2709311"/>
    <lineage>
        <taxon>Bacteria</taxon>
        <taxon>Pseudomonadati</taxon>
        <taxon>Balneolota</taxon>
        <taxon>Balneolia</taxon>
        <taxon>Balneolales</taxon>
        <taxon>Balneolaceae</taxon>
        <taxon>Halalkalibaculum</taxon>
    </lineage>
</organism>
<keyword evidence="1" id="KW-0472">Membrane</keyword>
<dbReference type="Proteomes" id="UP000473278">
    <property type="component" value="Unassembled WGS sequence"/>
</dbReference>
<evidence type="ECO:0008006" key="4">
    <source>
        <dbReference type="Google" id="ProtNLM"/>
    </source>
</evidence>
<keyword evidence="3" id="KW-1185">Reference proteome</keyword>
<evidence type="ECO:0000313" key="2">
    <source>
        <dbReference type="EMBL" id="NGP75630.1"/>
    </source>
</evidence>